<organism evidence="1 2">
    <name type="scientific">Gigaspora margarita</name>
    <dbReference type="NCBI Taxonomy" id="4874"/>
    <lineage>
        <taxon>Eukaryota</taxon>
        <taxon>Fungi</taxon>
        <taxon>Fungi incertae sedis</taxon>
        <taxon>Mucoromycota</taxon>
        <taxon>Glomeromycotina</taxon>
        <taxon>Glomeromycetes</taxon>
        <taxon>Diversisporales</taxon>
        <taxon>Gigasporaceae</taxon>
        <taxon>Gigaspora</taxon>
    </lineage>
</organism>
<gene>
    <name evidence="1" type="ORF">GMARGA_LOCUS27268</name>
</gene>
<feature type="non-terminal residue" evidence="1">
    <location>
        <position position="1"/>
    </location>
</feature>
<protein>
    <submittedName>
        <fullName evidence="1">21875_t:CDS:1</fullName>
    </submittedName>
</protein>
<evidence type="ECO:0000313" key="2">
    <source>
        <dbReference type="Proteomes" id="UP000789901"/>
    </source>
</evidence>
<dbReference type="Proteomes" id="UP000789901">
    <property type="component" value="Unassembled WGS sequence"/>
</dbReference>
<keyword evidence="2" id="KW-1185">Reference proteome</keyword>
<sequence>MPVWNRRSDTKALNLVFNELFDIRVARGLEKLNLFYLDQLTGSNNNAYSHSPRSEL</sequence>
<accession>A0ABN7W706</accession>
<proteinExistence type="predicted"/>
<feature type="non-terminal residue" evidence="1">
    <location>
        <position position="56"/>
    </location>
</feature>
<reference evidence="1 2" key="1">
    <citation type="submission" date="2021-06" db="EMBL/GenBank/DDBJ databases">
        <authorList>
            <person name="Kallberg Y."/>
            <person name="Tangrot J."/>
            <person name="Rosling A."/>
        </authorList>
    </citation>
    <scope>NUCLEOTIDE SEQUENCE [LARGE SCALE GENOMIC DNA]</scope>
    <source>
        <strain evidence="1 2">120-4 pot B 10/14</strain>
    </source>
</reference>
<dbReference type="EMBL" id="CAJVQB010033118">
    <property type="protein sequence ID" value="CAG8819288.1"/>
    <property type="molecule type" value="Genomic_DNA"/>
</dbReference>
<evidence type="ECO:0000313" key="1">
    <source>
        <dbReference type="EMBL" id="CAG8819288.1"/>
    </source>
</evidence>
<comment type="caution">
    <text evidence="1">The sequence shown here is derived from an EMBL/GenBank/DDBJ whole genome shotgun (WGS) entry which is preliminary data.</text>
</comment>
<name>A0ABN7W706_GIGMA</name>